<feature type="domain" description="HTH luxR-type" evidence="4">
    <location>
        <begin position="148"/>
        <end position="213"/>
    </location>
</feature>
<dbReference type="InterPro" id="IPR036388">
    <property type="entry name" value="WH-like_DNA-bd_sf"/>
</dbReference>
<reference evidence="5 6" key="1">
    <citation type="submission" date="2014-04" db="EMBL/GenBank/DDBJ databases">
        <title>Draft genome sequence of Photobacterium halotolerans S2753: a solonamide, ngercheumicin and holomycin producer.</title>
        <authorList>
            <person name="Machado H.R."/>
            <person name="Gram L."/>
        </authorList>
    </citation>
    <scope>NUCLEOTIDE SEQUENCE [LARGE SCALE GENOMIC DNA]</scope>
    <source>
        <strain evidence="5 6">S2753</strain>
    </source>
</reference>
<sequence length="217" mass="25117">MSRNPQFVLFSDKSIHCDALCNILRKNGGFELLHIADVQQLEPIVNQGHVTLIVDTKASDIDMIHNLIQSHWLRPDKIVLSNVSAHYDYRDVLAWPQCCGVLIQDASYHCWLEGLKKVATGEFWFTRKVMADMIASYRNQGNAEPIKQDRKSLNLTKREEDILKLIIQGESNAKIAESLFVSESTVKTHLYNTFKKIDVKNRRQARDWAREQLLFEY</sequence>
<dbReference type="PANTHER" id="PTHR44688">
    <property type="entry name" value="DNA-BINDING TRANSCRIPTIONAL ACTIVATOR DEVR_DOSR"/>
    <property type="match status" value="1"/>
</dbReference>
<protein>
    <recommendedName>
        <fullName evidence="4">HTH luxR-type domain-containing protein</fullName>
    </recommendedName>
</protein>
<comment type="caution">
    <text evidence="5">The sequence shown here is derived from an EMBL/GenBank/DDBJ whole genome shotgun (WGS) entry which is preliminary data.</text>
</comment>
<dbReference type="GO" id="GO:0003677">
    <property type="term" value="F:DNA binding"/>
    <property type="evidence" value="ECO:0007669"/>
    <property type="project" value="UniProtKB-KW"/>
</dbReference>
<dbReference type="Pfam" id="PF00196">
    <property type="entry name" value="GerE"/>
    <property type="match status" value="1"/>
</dbReference>
<evidence type="ECO:0000256" key="2">
    <source>
        <dbReference type="ARBA" id="ARBA00023125"/>
    </source>
</evidence>
<evidence type="ECO:0000313" key="5">
    <source>
        <dbReference type="EMBL" id="KDM91061.1"/>
    </source>
</evidence>
<evidence type="ECO:0000256" key="1">
    <source>
        <dbReference type="ARBA" id="ARBA00023015"/>
    </source>
</evidence>
<keyword evidence="1" id="KW-0805">Transcription regulation</keyword>
<dbReference type="EMBL" id="JMIB01000026">
    <property type="protein sequence ID" value="KDM91061.1"/>
    <property type="molecule type" value="Genomic_DNA"/>
</dbReference>
<dbReference type="SUPFAM" id="SSF46894">
    <property type="entry name" value="C-terminal effector domain of the bipartite response regulators"/>
    <property type="match status" value="1"/>
</dbReference>
<name>A0A066RPM3_9GAMM</name>
<dbReference type="PANTHER" id="PTHR44688:SF16">
    <property type="entry name" value="DNA-BINDING TRANSCRIPTIONAL ACTIVATOR DEVR_DOSR"/>
    <property type="match status" value="1"/>
</dbReference>
<proteinExistence type="predicted"/>
<dbReference type="AlphaFoldDB" id="A0A066RPM3"/>
<dbReference type="FunFam" id="1.10.10.10:FF:000153">
    <property type="entry name" value="LuxR family transcriptional regulator"/>
    <property type="match status" value="1"/>
</dbReference>
<dbReference type="STRING" id="1654360.EA58_12955"/>
<organism evidence="5 6">
    <name type="scientific">Photobacterium galatheae</name>
    <dbReference type="NCBI Taxonomy" id="1654360"/>
    <lineage>
        <taxon>Bacteria</taxon>
        <taxon>Pseudomonadati</taxon>
        <taxon>Pseudomonadota</taxon>
        <taxon>Gammaproteobacteria</taxon>
        <taxon>Vibrionales</taxon>
        <taxon>Vibrionaceae</taxon>
        <taxon>Photobacterium</taxon>
    </lineage>
</organism>
<dbReference type="PROSITE" id="PS00622">
    <property type="entry name" value="HTH_LUXR_1"/>
    <property type="match status" value="1"/>
</dbReference>
<dbReference type="GO" id="GO:0006355">
    <property type="term" value="P:regulation of DNA-templated transcription"/>
    <property type="evidence" value="ECO:0007669"/>
    <property type="project" value="InterPro"/>
</dbReference>
<dbReference type="InterPro" id="IPR000792">
    <property type="entry name" value="Tscrpt_reg_LuxR_C"/>
</dbReference>
<evidence type="ECO:0000256" key="3">
    <source>
        <dbReference type="ARBA" id="ARBA00023163"/>
    </source>
</evidence>
<evidence type="ECO:0000259" key="4">
    <source>
        <dbReference type="PROSITE" id="PS50043"/>
    </source>
</evidence>
<keyword evidence="3" id="KW-0804">Transcription</keyword>
<dbReference type="RefSeq" id="WP_051642057.1">
    <property type="nucleotide sequence ID" value="NZ_JAGSGC010000009.1"/>
</dbReference>
<dbReference type="PROSITE" id="PS50043">
    <property type="entry name" value="HTH_LUXR_2"/>
    <property type="match status" value="1"/>
</dbReference>
<keyword evidence="2" id="KW-0238">DNA-binding</keyword>
<dbReference type="Proteomes" id="UP000027192">
    <property type="component" value="Unassembled WGS sequence"/>
</dbReference>
<evidence type="ECO:0000313" key="6">
    <source>
        <dbReference type="Proteomes" id="UP000027192"/>
    </source>
</evidence>
<keyword evidence="6" id="KW-1185">Reference proteome</keyword>
<dbReference type="CDD" id="cd06170">
    <property type="entry name" value="LuxR_C_like"/>
    <property type="match status" value="1"/>
</dbReference>
<gene>
    <name evidence="5" type="ORF">EA58_12955</name>
</gene>
<dbReference type="Gene3D" id="1.10.10.10">
    <property type="entry name" value="Winged helix-like DNA-binding domain superfamily/Winged helix DNA-binding domain"/>
    <property type="match status" value="1"/>
</dbReference>
<accession>A0A066RPM3</accession>
<dbReference type="Gene3D" id="3.40.50.2300">
    <property type="match status" value="1"/>
</dbReference>
<dbReference type="PRINTS" id="PR00038">
    <property type="entry name" value="HTHLUXR"/>
</dbReference>
<dbReference type="SMART" id="SM00421">
    <property type="entry name" value="HTH_LUXR"/>
    <property type="match status" value="1"/>
</dbReference>
<dbReference type="OrthoDB" id="561214at2"/>
<dbReference type="InterPro" id="IPR016032">
    <property type="entry name" value="Sig_transdc_resp-reg_C-effctor"/>
</dbReference>